<dbReference type="SUPFAM" id="SSF56112">
    <property type="entry name" value="Protein kinase-like (PK-like)"/>
    <property type="match status" value="1"/>
</dbReference>
<accession>A0A1E1WR59</accession>
<dbReference type="PANTHER" id="PTHR11012:SF30">
    <property type="entry name" value="PROTEIN KINASE-LIKE DOMAIN-CONTAINING"/>
    <property type="match status" value="1"/>
</dbReference>
<proteinExistence type="predicted"/>
<dbReference type="EMBL" id="GDQN01001592">
    <property type="protein sequence ID" value="JAT89462.1"/>
    <property type="molecule type" value="Transcribed_RNA"/>
</dbReference>
<dbReference type="Gene3D" id="3.90.1200.10">
    <property type="match status" value="1"/>
</dbReference>
<sequence>MSLEVNIEPEEFNSSELHNCIQEIAKMKGMEDFEYQVDFACNKTENFVANIFRVLINDSGKSKNVSVIVKTLVNTTRQDLFQELHKREVFVYKEVLPKFKLLQENIDIDERVSLPECMFSSTEKDREILILEDLLVSGFAMDNKAANFKKLDYLQVRLVLTELAKFHALSFILQRKDPENFDKLTSELQDIVFQDTFLNKSKLRNYFSDSFAMSMKQIKDEDAKKKLAKVETKLLQVLRMFVEPKKYNVLCHGDCWINNILFKHQVMKQSKICFLDFQAMRYANPTTDIIYFLYLCTDAEFRSEYFETLQTVYYESLKSFLRLFDIDVRTVYPLENFKNDIEETLPFGLAMALVEMRIVTTTTEESTLQNYYYGPVTVEEAGDDSGSGSKLFSMRINDVVEESVNNGVLDKLVDAIN</sequence>
<organism evidence="2">
    <name type="scientific">Pectinophora gossypiella</name>
    <name type="common">Cotton pink bollworm</name>
    <name type="synonym">Depressaria gossypiella</name>
    <dbReference type="NCBI Taxonomy" id="13191"/>
    <lineage>
        <taxon>Eukaryota</taxon>
        <taxon>Metazoa</taxon>
        <taxon>Ecdysozoa</taxon>
        <taxon>Arthropoda</taxon>
        <taxon>Hexapoda</taxon>
        <taxon>Insecta</taxon>
        <taxon>Pterygota</taxon>
        <taxon>Neoptera</taxon>
        <taxon>Endopterygota</taxon>
        <taxon>Lepidoptera</taxon>
        <taxon>Glossata</taxon>
        <taxon>Ditrysia</taxon>
        <taxon>Gelechioidea</taxon>
        <taxon>Gelechiidae</taxon>
        <taxon>Apatetrinae</taxon>
        <taxon>Pectinophora</taxon>
    </lineage>
</organism>
<protein>
    <recommendedName>
        <fullName evidence="1">CHK kinase-like domain-containing protein</fullName>
    </recommendedName>
</protein>
<dbReference type="SMART" id="SM00587">
    <property type="entry name" value="CHK"/>
    <property type="match status" value="1"/>
</dbReference>
<dbReference type="InterPro" id="IPR015897">
    <property type="entry name" value="CHK_kinase-like"/>
</dbReference>
<dbReference type="AlphaFoldDB" id="A0A1E1WR59"/>
<evidence type="ECO:0000259" key="1">
    <source>
        <dbReference type="SMART" id="SM00587"/>
    </source>
</evidence>
<reference evidence="2" key="1">
    <citation type="submission" date="2015-09" db="EMBL/GenBank/DDBJ databases">
        <title>De novo assembly of Pectinophora gossypiella (Pink Bollworm) gut transcriptome.</title>
        <authorList>
            <person name="Tassone E.E."/>
        </authorList>
    </citation>
    <scope>NUCLEOTIDE SEQUENCE</scope>
</reference>
<name>A0A1E1WR59_PECGO</name>
<dbReference type="InterPro" id="IPR011009">
    <property type="entry name" value="Kinase-like_dom_sf"/>
</dbReference>
<dbReference type="Pfam" id="PF02958">
    <property type="entry name" value="EcKL"/>
    <property type="match status" value="1"/>
</dbReference>
<feature type="domain" description="CHK kinase-like" evidence="1">
    <location>
        <begin position="129"/>
        <end position="323"/>
    </location>
</feature>
<dbReference type="InterPro" id="IPR004119">
    <property type="entry name" value="EcKL"/>
</dbReference>
<evidence type="ECO:0000313" key="2">
    <source>
        <dbReference type="EMBL" id="JAT89462.1"/>
    </source>
</evidence>
<dbReference type="PANTHER" id="PTHR11012">
    <property type="entry name" value="PROTEIN KINASE-LIKE DOMAIN-CONTAINING"/>
    <property type="match status" value="1"/>
</dbReference>
<gene>
    <name evidence="2" type="ORF">g.12044</name>
</gene>
<dbReference type="OrthoDB" id="191037at2759"/>